<comment type="caution">
    <text evidence="4">The sequence shown here is derived from an EMBL/GenBank/DDBJ whole genome shotgun (WGS) entry which is preliminary data.</text>
</comment>
<gene>
    <name evidence="4" type="ORF">AQJ30_04460</name>
</gene>
<accession>A0A101R419</accession>
<dbReference type="GeneID" id="91423868"/>
<dbReference type="RefSeq" id="WP_067228651.1">
    <property type="nucleotide sequence ID" value="NZ_KQ948549.1"/>
</dbReference>
<dbReference type="EMBL" id="LMWS01000005">
    <property type="protein sequence ID" value="KUN41136.1"/>
    <property type="molecule type" value="Genomic_DNA"/>
</dbReference>
<dbReference type="PANTHER" id="PTHR46553">
    <property type="entry name" value="ADENINE NUCLEOTIDE ALPHA HYDROLASES-LIKE SUPERFAMILY PROTEIN"/>
    <property type="match status" value="1"/>
</dbReference>
<evidence type="ECO:0000256" key="1">
    <source>
        <dbReference type="ARBA" id="ARBA00008791"/>
    </source>
</evidence>
<feature type="region of interest" description="Disordered" evidence="2">
    <location>
        <begin position="143"/>
        <end position="166"/>
    </location>
</feature>
<proteinExistence type="inferred from homology"/>
<feature type="domain" description="UspA" evidence="3">
    <location>
        <begin position="168"/>
        <end position="304"/>
    </location>
</feature>
<evidence type="ECO:0000313" key="4">
    <source>
        <dbReference type="EMBL" id="KUN41136.1"/>
    </source>
</evidence>
<dbReference type="InterPro" id="IPR006015">
    <property type="entry name" value="Universal_stress_UspA"/>
</dbReference>
<evidence type="ECO:0000259" key="3">
    <source>
        <dbReference type="Pfam" id="PF00582"/>
    </source>
</evidence>
<comment type="similarity">
    <text evidence="1">Belongs to the universal stress protein A family.</text>
</comment>
<feature type="domain" description="UspA" evidence="3">
    <location>
        <begin position="1"/>
        <end position="143"/>
    </location>
</feature>
<name>A0A101R419_9ACTN</name>
<keyword evidence="5" id="KW-1185">Reference proteome</keyword>
<dbReference type="Pfam" id="PF00582">
    <property type="entry name" value="Usp"/>
    <property type="match status" value="2"/>
</dbReference>
<evidence type="ECO:0000313" key="5">
    <source>
        <dbReference type="Proteomes" id="UP000053271"/>
    </source>
</evidence>
<sequence>MRSTITVGLDGSPESLAAADWAAREAVLRDLPLRLVNASQWQAPAYAAASGFDIPPLPRELQHSSSRRLLDNARAGIADGHPDLRVETEDIDGLPVPALLRAAEDAELLVLGSRGLGKVAGFLVGSVSLAVLAGSERPVVLVRSARPERQAPSDADPAGTRPDATDRRDVVLGLDLGHPHDRLLDFAFDAASRRAVPLRVVHGWTLPPYSYGGDLMPELDDATAGQVRRELDTVLRPWREKFPDVEVSTQTTVGGAGPHLVDASHDAALVVVGRRIRRSVVGAHIGPVTQALLHHAAAPVAVVPHD</sequence>
<protein>
    <submittedName>
        <fullName evidence="4">Stress-inducible protein</fullName>
    </submittedName>
</protein>
<dbReference type="PANTHER" id="PTHR46553:SF3">
    <property type="entry name" value="ADENINE NUCLEOTIDE ALPHA HYDROLASES-LIKE SUPERFAMILY PROTEIN"/>
    <property type="match status" value="1"/>
</dbReference>
<dbReference type="Proteomes" id="UP000053271">
    <property type="component" value="Unassembled WGS sequence"/>
</dbReference>
<dbReference type="AlphaFoldDB" id="A0A101R419"/>
<dbReference type="SUPFAM" id="SSF52402">
    <property type="entry name" value="Adenine nucleotide alpha hydrolases-like"/>
    <property type="match status" value="2"/>
</dbReference>
<dbReference type="InterPro" id="IPR006016">
    <property type="entry name" value="UspA"/>
</dbReference>
<dbReference type="STRING" id="68231.AQJ30_04460"/>
<dbReference type="PRINTS" id="PR01438">
    <property type="entry name" value="UNVRSLSTRESS"/>
</dbReference>
<evidence type="ECO:0000256" key="2">
    <source>
        <dbReference type="SAM" id="MobiDB-lite"/>
    </source>
</evidence>
<reference evidence="4 5" key="1">
    <citation type="submission" date="2015-10" db="EMBL/GenBank/DDBJ databases">
        <title>Draft genome sequence of Streptomyces longwoodensis DSM 41677, type strain for the species Streptomyces longwoodensis.</title>
        <authorList>
            <person name="Ruckert C."/>
            <person name="Winkler A."/>
            <person name="Kalinowski J."/>
            <person name="Kampfer P."/>
            <person name="Glaeser S."/>
        </authorList>
    </citation>
    <scope>NUCLEOTIDE SEQUENCE [LARGE SCALE GENOMIC DNA]</scope>
    <source>
        <strain evidence="4 5">DSM 41677</strain>
    </source>
</reference>
<dbReference type="Gene3D" id="3.40.50.620">
    <property type="entry name" value="HUPs"/>
    <property type="match status" value="2"/>
</dbReference>
<organism evidence="4 5">
    <name type="scientific">Streptomyces longwoodensis</name>
    <dbReference type="NCBI Taxonomy" id="68231"/>
    <lineage>
        <taxon>Bacteria</taxon>
        <taxon>Bacillati</taxon>
        <taxon>Actinomycetota</taxon>
        <taxon>Actinomycetes</taxon>
        <taxon>Kitasatosporales</taxon>
        <taxon>Streptomycetaceae</taxon>
        <taxon>Streptomyces</taxon>
    </lineage>
</organism>
<dbReference type="InterPro" id="IPR014729">
    <property type="entry name" value="Rossmann-like_a/b/a_fold"/>
</dbReference>